<evidence type="ECO:0000313" key="2">
    <source>
        <dbReference type="EMBL" id="KGN98209.1"/>
    </source>
</evidence>
<dbReference type="OrthoDB" id="1014579at2"/>
<keyword evidence="1" id="KW-1133">Transmembrane helix</keyword>
<organism evidence="2 3">
    <name type="scientific">Porphyromonas gingivicanis</name>
    <dbReference type="NCBI Taxonomy" id="266762"/>
    <lineage>
        <taxon>Bacteria</taxon>
        <taxon>Pseudomonadati</taxon>
        <taxon>Bacteroidota</taxon>
        <taxon>Bacteroidia</taxon>
        <taxon>Bacteroidales</taxon>
        <taxon>Porphyromonadaceae</taxon>
        <taxon>Porphyromonas</taxon>
    </lineage>
</organism>
<evidence type="ECO:0000256" key="1">
    <source>
        <dbReference type="SAM" id="Phobius"/>
    </source>
</evidence>
<sequence>MNTKEQLPRLLEKFYSGETSPEEELMLYLHLLDEPSNSIYQADLKVVEMLFIGAQQIQRETLLVKRKNKWYSSSTIKKYAIAAALPLALTLGLIGLLRNPSEELSFRNNTYIAQEEVDIHAERAFSLLNDCLESGYTNYTKAQSAINDASEAIEASYQQLEPLMEHEPYGWETLELYQTTN</sequence>
<evidence type="ECO:0000313" key="3">
    <source>
        <dbReference type="Proteomes" id="UP000030134"/>
    </source>
</evidence>
<gene>
    <name evidence="2" type="ORF">HQ36_04715</name>
</gene>
<comment type="caution">
    <text evidence="2">The sequence shown here is derived from an EMBL/GenBank/DDBJ whole genome shotgun (WGS) entry which is preliminary data.</text>
</comment>
<keyword evidence="3" id="KW-1185">Reference proteome</keyword>
<dbReference type="AlphaFoldDB" id="A0A0A2GCN7"/>
<accession>A0A0A2GCN7</accession>
<proteinExistence type="predicted"/>
<name>A0A0A2GCN7_9PORP</name>
<keyword evidence="1" id="KW-0812">Transmembrane</keyword>
<protein>
    <submittedName>
        <fullName evidence="2">Uncharacterized protein</fullName>
    </submittedName>
</protein>
<keyword evidence="1" id="KW-0472">Membrane</keyword>
<feature type="transmembrane region" description="Helical" evidence="1">
    <location>
        <begin position="79"/>
        <end position="97"/>
    </location>
</feature>
<dbReference type="Proteomes" id="UP000030134">
    <property type="component" value="Unassembled WGS sequence"/>
</dbReference>
<dbReference type="RefSeq" id="WP_036883768.1">
    <property type="nucleotide sequence ID" value="NZ_JQZW01000008.1"/>
</dbReference>
<reference evidence="2 3" key="1">
    <citation type="submission" date="2014-08" db="EMBL/GenBank/DDBJ databases">
        <title>Porphyromonas gingivicanis strain:COT-022_OH1391 Genome sequencing.</title>
        <authorList>
            <person name="Wallis C."/>
            <person name="Deusch O."/>
            <person name="O'Flynn C."/>
            <person name="Davis I."/>
            <person name="Jospin G."/>
            <person name="Darling A.E."/>
            <person name="Coil D.A."/>
            <person name="Alexiev A."/>
            <person name="Horsfall A."/>
            <person name="Kirkwood N."/>
            <person name="Harris S."/>
            <person name="Eisen J.A."/>
        </authorList>
    </citation>
    <scope>NUCLEOTIDE SEQUENCE [LARGE SCALE GENOMIC DNA]</scope>
    <source>
        <strain evidence="3">COT-022 OH1391</strain>
    </source>
</reference>
<dbReference type="STRING" id="266762.HQ36_04715"/>
<dbReference type="EMBL" id="JQZW01000008">
    <property type="protein sequence ID" value="KGN98209.1"/>
    <property type="molecule type" value="Genomic_DNA"/>
</dbReference>